<protein>
    <recommendedName>
        <fullName evidence="4">Nucleotidyltransferase</fullName>
    </recommendedName>
</protein>
<gene>
    <name evidence="2" type="ORF">C8A03DRAFT_37754</name>
</gene>
<accession>A0AAN7HAV8</accession>
<reference evidence="2" key="1">
    <citation type="journal article" date="2023" name="Mol. Phylogenet. Evol.">
        <title>Genome-scale phylogeny and comparative genomics of the fungal order Sordariales.</title>
        <authorList>
            <person name="Hensen N."/>
            <person name="Bonometti L."/>
            <person name="Westerberg I."/>
            <person name="Brannstrom I.O."/>
            <person name="Guillou S."/>
            <person name="Cros-Aarteil S."/>
            <person name="Calhoun S."/>
            <person name="Haridas S."/>
            <person name="Kuo A."/>
            <person name="Mondo S."/>
            <person name="Pangilinan J."/>
            <person name="Riley R."/>
            <person name="LaButti K."/>
            <person name="Andreopoulos B."/>
            <person name="Lipzen A."/>
            <person name="Chen C."/>
            <person name="Yan M."/>
            <person name="Daum C."/>
            <person name="Ng V."/>
            <person name="Clum A."/>
            <person name="Steindorff A."/>
            <person name="Ohm R.A."/>
            <person name="Martin F."/>
            <person name="Silar P."/>
            <person name="Natvig D.O."/>
            <person name="Lalanne C."/>
            <person name="Gautier V."/>
            <person name="Ament-Velasquez S.L."/>
            <person name="Kruys A."/>
            <person name="Hutchinson M.I."/>
            <person name="Powell A.J."/>
            <person name="Barry K."/>
            <person name="Miller A.N."/>
            <person name="Grigoriev I.V."/>
            <person name="Debuchy R."/>
            <person name="Gladieux P."/>
            <person name="Hiltunen Thoren M."/>
            <person name="Johannesson H."/>
        </authorList>
    </citation>
    <scope>NUCLEOTIDE SEQUENCE</scope>
    <source>
        <strain evidence="2">CBS 532.94</strain>
    </source>
</reference>
<evidence type="ECO:0008006" key="4">
    <source>
        <dbReference type="Google" id="ProtNLM"/>
    </source>
</evidence>
<feature type="compositionally biased region" description="Basic residues" evidence="1">
    <location>
        <begin position="235"/>
        <end position="257"/>
    </location>
</feature>
<evidence type="ECO:0000313" key="3">
    <source>
        <dbReference type="Proteomes" id="UP001303760"/>
    </source>
</evidence>
<sequence length="278" mass="31483">MEDLQETALKVIRALKSIEGVKYSNLRVAVIGGLARMHYNHRGRDTRDVDFIVDTPGMTIPPGLRSAIVALAGSDFIKKHDTLYREYKTSQGDTRYHQVDFVPRDVRVQDIPDGVIPYISRTDLIVFKLYSCGLRGQPDKGFTDALDAKDLLETLTAPLALTTQQKTIVEDGIKDVMRHLQDIPQSWWRERLGLPEEDGELDNQGDDERDDANEGRRRDNEDEEEGGEEEGASRGARRGTRRKKRGTAMRRSRKIVRKTIPSTMYPLAFASLFSGTFC</sequence>
<dbReference type="EMBL" id="MU860364">
    <property type="protein sequence ID" value="KAK4234485.1"/>
    <property type="molecule type" value="Genomic_DNA"/>
</dbReference>
<reference evidence="2" key="2">
    <citation type="submission" date="2023-05" db="EMBL/GenBank/DDBJ databases">
        <authorList>
            <consortium name="Lawrence Berkeley National Laboratory"/>
            <person name="Steindorff A."/>
            <person name="Hensen N."/>
            <person name="Bonometti L."/>
            <person name="Westerberg I."/>
            <person name="Brannstrom I.O."/>
            <person name="Guillou S."/>
            <person name="Cros-Aarteil S."/>
            <person name="Calhoun S."/>
            <person name="Haridas S."/>
            <person name="Kuo A."/>
            <person name="Mondo S."/>
            <person name="Pangilinan J."/>
            <person name="Riley R."/>
            <person name="Labutti K."/>
            <person name="Andreopoulos B."/>
            <person name="Lipzen A."/>
            <person name="Chen C."/>
            <person name="Yanf M."/>
            <person name="Daum C."/>
            <person name="Ng V."/>
            <person name="Clum A."/>
            <person name="Ohm R."/>
            <person name="Martin F."/>
            <person name="Silar P."/>
            <person name="Natvig D."/>
            <person name="Lalanne C."/>
            <person name="Gautier V."/>
            <person name="Ament-Velasquez S.L."/>
            <person name="Kruys A."/>
            <person name="Hutchinson M.I."/>
            <person name="Powell A.J."/>
            <person name="Barry K."/>
            <person name="Miller A.N."/>
            <person name="Grigoriev I.V."/>
            <person name="Debuchy R."/>
            <person name="Gladieux P."/>
            <person name="Thoren M.H."/>
            <person name="Johannesson H."/>
        </authorList>
    </citation>
    <scope>NUCLEOTIDE SEQUENCE</scope>
    <source>
        <strain evidence="2">CBS 532.94</strain>
    </source>
</reference>
<comment type="caution">
    <text evidence="2">The sequence shown here is derived from an EMBL/GenBank/DDBJ whole genome shotgun (WGS) entry which is preliminary data.</text>
</comment>
<name>A0AAN7HAV8_9PEZI</name>
<evidence type="ECO:0000256" key="1">
    <source>
        <dbReference type="SAM" id="MobiDB-lite"/>
    </source>
</evidence>
<evidence type="ECO:0000313" key="2">
    <source>
        <dbReference type="EMBL" id="KAK4234485.1"/>
    </source>
</evidence>
<proteinExistence type="predicted"/>
<dbReference type="Proteomes" id="UP001303760">
    <property type="component" value="Unassembled WGS sequence"/>
</dbReference>
<dbReference type="AlphaFoldDB" id="A0AAN7HAV8"/>
<feature type="region of interest" description="Disordered" evidence="1">
    <location>
        <begin position="194"/>
        <end position="257"/>
    </location>
</feature>
<keyword evidence="3" id="KW-1185">Reference proteome</keyword>
<organism evidence="2 3">
    <name type="scientific">Achaetomium macrosporum</name>
    <dbReference type="NCBI Taxonomy" id="79813"/>
    <lineage>
        <taxon>Eukaryota</taxon>
        <taxon>Fungi</taxon>
        <taxon>Dikarya</taxon>
        <taxon>Ascomycota</taxon>
        <taxon>Pezizomycotina</taxon>
        <taxon>Sordariomycetes</taxon>
        <taxon>Sordariomycetidae</taxon>
        <taxon>Sordariales</taxon>
        <taxon>Chaetomiaceae</taxon>
        <taxon>Achaetomium</taxon>
    </lineage>
</organism>
<feature type="compositionally biased region" description="Acidic residues" evidence="1">
    <location>
        <begin position="195"/>
        <end position="211"/>
    </location>
</feature>
<feature type="compositionally biased region" description="Acidic residues" evidence="1">
    <location>
        <begin position="221"/>
        <end position="230"/>
    </location>
</feature>